<proteinExistence type="predicted"/>
<gene>
    <name evidence="1" type="ORF">METZ01_LOCUS123934</name>
</gene>
<name>A0A381Y2J6_9ZZZZ</name>
<dbReference type="InterPro" id="IPR011330">
    <property type="entry name" value="Glyco_hydro/deAcase_b/a-brl"/>
</dbReference>
<dbReference type="PANTHER" id="PTHR30292">
    <property type="entry name" value="UNCHARACTERIZED PROTEIN YBGL-RELATED"/>
    <property type="match status" value="1"/>
</dbReference>
<dbReference type="InterPro" id="IPR005501">
    <property type="entry name" value="LamB/YcsF/PxpA-like"/>
</dbReference>
<dbReference type="Pfam" id="PF03746">
    <property type="entry name" value="LamB_YcsF"/>
    <property type="match status" value="1"/>
</dbReference>
<dbReference type="GO" id="GO:0005975">
    <property type="term" value="P:carbohydrate metabolic process"/>
    <property type="evidence" value="ECO:0007669"/>
    <property type="project" value="InterPro"/>
</dbReference>
<organism evidence="1">
    <name type="scientific">marine metagenome</name>
    <dbReference type="NCBI Taxonomy" id="408172"/>
    <lineage>
        <taxon>unclassified sequences</taxon>
        <taxon>metagenomes</taxon>
        <taxon>ecological metagenomes</taxon>
    </lineage>
</organism>
<accession>A0A381Y2J6</accession>
<dbReference type="AlphaFoldDB" id="A0A381Y2J6"/>
<dbReference type="EMBL" id="UINC01017218">
    <property type="protein sequence ID" value="SVA71080.1"/>
    <property type="molecule type" value="Genomic_DNA"/>
</dbReference>
<dbReference type="CDD" id="cd10801">
    <property type="entry name" value="LamB_YcsF_like_1"/>
    <property type="match status" value="1"/>
</dbReference>
<sequence>MKAINSIDLNADLGEFKTEDEFNNEVELLQLISSCNIACGGHIGDRSSISRVIEHAKKLNVAIGMHPSYPDKLGFGRKPVVISDEELQESLYQQIDDFLTVASQHSILEPYHIKLHGQLYNDASKNRKLGEMILSIIKEYDLTLNIVGQCNSMLEEVCHEHNQPFIAEAFVDRRYNPDLTLVQRSQADAMIDSVNNQVLQAKQIVIDHSIIVDNRRVKIRADTLCIHGDHPGALTSLRLLRSALEAEGIEIKYYA</sequence>
<evidence type="ECO:0008006" key="2">
    <source>
        <dbReference type="Google" id="ProtNLM"/>
    </source>
</evidence>
<dbReference type="Gene3D" id="3.20.20.370">
    <property type="entry name" value="Glycoside hydrolase/deacetylase"/>
    <property type="match status" value="1"/>
</dbReference>
<reference evidence="1" key="1">
    <citation type="submission" date="2018-05" db="EMBL/GenBank/DDBJ databases">
        <authorList>
            <person name="Lanie J.A."/>
            <person name="Ng W.-L."/>
            <person name="Kazmierczak K.M."/>
            <person name="Andrzejewski T.M."/>
            <person name="Davidsen T.M."/>
            <person name="Wayne K.J."/>
            <person name="Tettelin H."/>
            <person name="Glass J.I."/>
            <person name="Rusch D."/>
            <person name="Podicherti R."/>
            <person name="Tsui H.-C.T."/>
            <person name="Winkler M.E."/>
        </authorList>
    </citation>
    <scope>NUCLEOTIDE SEQUENCE</scope>
</reference>
<evidence type="ECO:0000313" key="1">
    <source>
        <dbReference type="EMBL" id="SVA71080.1"/>
    </source>
</evidence>
<dbReference type="SUPFAM" id="SSF88713">
    <property type="entry name" value="Glycoside hydrolase/deacetylase"/>
    <property type="match status" value="1"/>
</dbReference>
<protein>
    <recommendedName>
        <fullName evidence="2">LamB/YcsF family protein</fullName>
    </recommendedName>
</protein>
<dbReference type="PANTHER" id="PTHR30292:SF0">
    <property type="entry name" value="5-OXOPROLINASE SUBUNIT A"/>
    <property type="match status" value="1"/>
</dbReference>